<evidence type="ECO:0000313" key="2">
    <source>
        <dbReference type="Proteomes" id="UP000603715"/>
    </source>
</evidence>
<keyword evidence="2" id="KW-1185">Reference proteome</keyword>
<reference evidence="2" key="1">
    <citation type="submission" date="2023-07" db="EMBL/GenBank/DDBJ databases">
        <title>Description of novel Chryseobacterium sp. strain C-2.</title>
        <authorList>
            <person name="Saticioglu I.B."/>
        </authorList>
    </citation>
    <scope>NUCLEOTIDE SEQUENCE [LARGE SCALE GENOMIC DNA]</scope>
    <source>
        <strain evidence="2">C-2</strain>
    </source>
</reference>
<proteinExistence type="predicted"/>
<name>A0ABR8M831_9FLAO</name>
<sequence length="60" mass="7022">MKSYDIELNNNGQIINYVNVKYKYIKKKDQLVIYHQDGKTTLINQGNYTIKERAIATPSE</sequence>
<gene>
    <name evidence="1" type="ORF">IEW27_19365</name>
</gene>
<comment type="caution">
    <text evidence="1">The sequence shown here is derived from an EMBL/GenBank/DDBJ whole genome shotgun (WGS) entry which is preliminary data.</text>
</comment>
<dbReference type="Proteomes" id="UP000603715">
    <property type="component" value="Unassembled WGS sequence"/>
</dbReference>
<dbReference type="EMBL" id="JACXXP010000040">
    <property type="protein sequence ID" value="MBD3906747.1"/>
    <property type="molecule type" value="Genomic_DNA"/>
</dbReference>
<organism evidence="1 2">
    <name type="scientific">Chryseobacterium muglaense</name>
    <dbReference type="NCBI Taxonomy" id="2893752"/>
    <lineage>
        <taxon>Bacteria</taxon>
        <taxon>Pseudomonadati</taxon>
        <taxon>Bacteroidota</taxon>
        <taxon>Flavobacteriia</taxon>
        <taxon>Flavobacteriales</taxon>
        <taxon>Weeksellaceae</taxon>
        <taxon>Chryseobacterium group</taxon>
        <taxon>Chryseobacterium</taxon>
    </lineage>
</organism>
<evidence type="ECO:0000313" key="1">
    <source>
        <dbReference type="EMBL" id="MBD3906747.1"/>
    </source>
</evidence>
<accession>A0ABR8M831</accession>
<protein>
    <submittedName>
        <fullName evidence="1">Uncharacterized protein</fullName>
    </submittedName>
</protein>